<name>A0A0L0NZW2_CANAR</name>
<evidence type="ECO:0000313" key="2">
    <source>
        <dbReference type="EMBL" id="KND99285.1"/>
    </source>
</evidence>
<proteinExistence type="predicted"/>
<reference evidence="3" key="1">
    <citation type="journal article" date="2015" name="BMC Genomics">
        <title>Draft genome of a commonly misdiagnosed multidrug resistant pathogen Candida auris.</title>
        <authorList>
            <person name="Chatterjee S."/>
            <person name="Alampalli S.V."/>
            <person name="Nageshan R.K."/>
            <person name="Chettiar S.T."/>
            <person name="Joshi S."/>
            <person name="Tatu U.S."/>
        </authorList>
    </citation>
    <scope>NUCLEOTIDE SEQUENCE [LARGE SCALE GENOMIC DNA]</scope>
    <source>
        <strain evidence="3">6684</strain>
    </source>
</reference>
<gene>
    <name evidence="2" type="ORF">QG37_03830</name>
</gene>
<dbReference type="AlphaFoldDB" id="A0A0L0NZW2"/>
<comment type="caution">
    <text evidence="2">The sequence shown here is derived from an EMBL/GenBank/DDBJ whole genome shotgun (WGS) entry which is preliminary data.</text>
</comment>
<evidence type="ECO:0000256" key="1">
    <source>
        <dbReference type="SAM" id="MobiDB-lite"/>
    </source>
</evidence>
<dbReference type="EMBL" id="LGST01000025">
    <property type="protein sequence ID" value="KND99285.1"/>
    <property type="molecule type" value="Genomic_DNA"/>
</dbReference>
<feature type="compositionally biased region" description="Basic residues" evidence="1">
    <location>
        <begin position="17"/>
        <end position="30"/>
    </location>
</feature>
<evidence type="ECO:0000313" key="3">
    <source>
        <dbReference type="Proteomes" id="UP000037122"/>
    </source>
</evidence>
<dbReference type="VEuPathDB" id="FungiDB:QG37_03830"/>
<sequence length="30" mass="3844">MWYKSRKTVAMYDKDLKQKKKKKKKKKERI</sequence>
<protein>
    <submittedName>
        <fullName evidence="2">Uncharacterized protein</fullName>
    </submittedName>
</protein>
<organism evidence="2 3">
    <name type="scientific">Candidozyma auris</name>
    <name type="common">Yeast</name>
    <name type="synonym">Candida auris</name>
    <dbReference type="NCBI Taxonomy" id="498019"/>
    <lineage>
        <taxon>Eukaryota</taxon>
        <taxon>Fungi</taxon>
        <taxon>Dikarya</taxon>
        <taxon>Ascomycota</taxon>
        <taxon>Saccharomycotina</taxon>
        <taxon>Pichiomycetes</taxon>
        <taxon>Metschnikowiaceae</taxon>
        <taxon>Candidozyma</taxon>
    </lineage>
</organism>
<feature type="region of interest" description="Disordered" evidence="1">
    <location>
        <begin position="1"/>
        <end position="30"/>
    </location>
</feature>
<accession>A0A0L0NZW2</accession>
<dbReference type="Proteomes" id="UP000037122">
    <property type="component" value="Unassembled WGS sequence"/>
</dbReference>